<evidence type="ECO:0000313" key="3">
    <source>
        <dbReference type="Proteomes" id="UP000265800"/>
    </source>
</evidence>
<feature type="region of interest" description="Disordered" evidence="1">
    <location>
        <begin position="128"/>
        <end position="163"/>
    </location>
</feature>
<dbReference type="RefSeq" id="WP_119358804.1">
    <property type="nucleotide sequence ID" value="NZ_QWKZ01000001.1"/>
</dbReference>
<dbReference type="EMBL" id="QWKZ01000001">
    <property type="protein sequence ID" value="RIH90160.1"/>
    <property type="molecule type" value="Genomic_DNA"/>
</dbReference>
<name>A0A399F2D3_9DEIN</name>
<evidence type="ECO:0000256" key="1">
    <source>
        <dbReference type="SAM" id="MobiDB-lite"/>
    </source>
</evidence>
<comment type="caution">
    <text evidence="2">The sequence shown here is derived from an EMBL/GenBank/DDBJ whole genome shotgun (WGS) entry which is preliminary data.</text>
</comment>
<organism evidence="2 3">
    <name type="scientific">Meiothermus luteus</name>
    <dbReference type="NCBI Taxonomy" id="2026184"/>
    <lineage>
        <taxon>Bacteria</taxon>
        <taxon>Thermotogati</taxon>
        <taxon>Deinococcota</taxon>
        <taxon>Deinococci</taxon>
        <taxon>Thermales</taxon>
        <taxon>Thermaceae</taxon>
        <taxon>Meiothermus</taxon>
    </lineage>
</organism>
<dbReference type="AlphaFoldDB" id="A0A399F2D3"/>
<keyword evidence="3" id="KW-1185">Reference proteome</keyword>
<gene>
    <name evidence="2" type="ORF">Mlute_00082</name>
</gene>
<protein>
    <submittedName>
        <fullName evidence="2">Uncharacterized protein</fullName>
    </submittedName>
</protein>
<feature type="compositionally biased region" description="Low complexity" evidence="1">
    <location>
        <begin position="128"/>
        <end position="162"/>
    </location>
</feature>
<accession>A0A399F2D3</accession>
<dbReference type="OrthoDB" id="30664at2"/>
<evidence type="ECO:0000313" key="2">
    <source>
        <dbReference type="EMBL" id="RIH90160.1"/>
    </source>
</evidence>
<reference evidence="2 3" key="1">
    <citation type="submission" date="2018-08" db="EMBL/GenBank/DDBJ databases">
        <title>Meiothermus luteus KCTC 52599 genome sequencing project.</title>
        <authorList>
            <person name="Da Costa M.S."/>
            <person name="Albuquerque L."/>
            <person name="Raposo P."/>
            <person name="Froufe H.J.C."/>
            <person name="Barroso C.S."/>
            <person name="Egas C."/>
        </authorList>
    </citation>
    <scope>NUCLEOTIDE SEQUENCE [LARGE SCALE GENOMIC DNA]</scope>
    <source>
        <strain evidence="2 3">KCTC 52599</strain>
    </source>
</reference>
<dbReference type="Proteomes" id="UP000265800">
    <property type="component" value="Unassembled WGS sequence"/>
</dbReference>
<sequence length="276" mass="29585">MKAISYYKKLTLLFMLLVALMALGQSVLKTYYADDLVRVPGLIEVSPGFTTVMDFWDTVSTLASAKGELLRVESAGPRILISATQKAGQTDLVVEVAGRTLLFTLKIGPGVGPRRYVIELSRARTQTPASTYVPPVSSTPTTSPQPQASSPAPQTQTTPVSPDQVRFTTTAQVPSDGKGTITLFFTLENRGARTLAADPGRLVITQGGNRLSYSLKREPLKTLINPGEALSGLITLEGARAGEIALEWGLVEIGSGRQLVLKRSVMAGTRIELEGR</sequence>
<proteinExistence type="predicted"/>